<evidence type="ECO:0000313" key="3">
    <source>
        <dbReference type="Proteomes" id="UP001567538"/>
    </source>
</evidence>
<proteinExistence type="predicted"/>
<protein>
    <submittedName>
        <fullName evidence="2">Uncharacterized protein</fullName>
    </submittedName>
</protein>
<reference evidence="2 3" key="1">
    <citation type="submission" date="2024-06" db="EMBL/GenBank/DDBJ databases">
        <title>A chromosome level genome sequence of Diviner's sage (Salvia divinorum).</title>
        <authorList>
            <person name="Ford S.A."/>
            <person name="Ro D.-K."/>
            <person name="Ness R.W."/>
            <person name="Phillips M.A."/>
        </authorList>
    </citation>
    <scope>NUCLEOTIDE SEQUENCE [LARGE SCALE GENOMIC DNA]</scope>
    <source>
        <strain evidence="2">SAF-2024a</strain>
        <tissue evidence="2">Leaf</tissue>
    </source>
</reference>
<sequence length="224" mass="25018">MDRMEKAILNALEKSKQTEPVEKAKAPTGPEERHQCYEPPMEMDYQLQANAMGNWNPGGHWNQNGDWVPKQRDAPWMDHPNFRWTEPNSNPPPQRPPMRIHRKRDPNGPAEIMMGRTTGATGARVINQTGQAKISRISIFPIINEESQEIKSNIKEIKVPGIISAPIKGQAGIIIRTKDQEGISTILKGVVLVTTAIKCSRGISITTKVLVSITRSRIKSKATE</sequence>
<feature type="compositionally biased region" description="Basic and acidic residues" evidence="1">
    <location>
        <begin position="13"/>
        <end position="36"/>
    </location>
</feature>
<dbReference type="AlphaFoldDB" id="A0ABD1GNR6"/>
<feature type="region of interest" description="Disordered" evidence="1">
    <location>
        <begin position="1"/>
        <end position="36"/>
    </location>
</feature>
<evidence type="ECO:0000256" key="1">
    <source>
        <dbReference type="SAM" id="MobiDB-lite"/>
    </source>
</evidence>
<gene>
    <name evidence="2" type="ORF">AAHA92_22460</name>
</gene>
<comment type="caution">
    <text evidence="2">The sequence shown here is derived from an EMBL/GenBank/DDBJ whole genome shotgun (WGS) entry which is preliminary data.</text>
</comment>
<evidence type="ECO:0000313" key="2">
    <source>
        <dbReference type="EMBL" id="KAL1545775.1"/>
    </source>
</evidence>
<keyword evidence="3" id="KW-1185">Reference proteome</keyword>
<organism evidence="2 3">
    <name type="scientific">Salvia divinorum</name>
    <name type="common">Maria pastora</name>
    <name type="synonym">Diviner's sage</name>
    <dbReference type="NCBI Taxonomy" id="28513"/>
    <lineage>
        <taxon>Eukaryota</taxon>
        <taxon>Viridiplantae</taxon>
        <taxon>Streptophyta</taxon>
        <taxon>Embryophyta</taxon>
        <taxon>Tracheophyta</taxon>
        <taxon>Spermatophyta</taxon>
        <taxon>Magnoliopsida</taxon>
        <taxon>eudicotyledons</taxon>
        <taxon>Gunneridae</taxon>
        <taxon>Pentapetalae</taxon>
        <taxon>asterids</taxon>
        <taxon>lamiids</taxon>
        <taxon>Lamiales</taxon>
        <taxon>Lamiaceae</taxon>
        <taxon>Nepetoideae</taxon>
        <taxon>Mentheae</taxon>
        <taxon>Salviinae</taxon>
        <taxon>Salvia</taxon>
        <taxon>Salvia subgen. Calosphace</taxon>
    </lineage>
</organism>
<accession>A0ABD1GNR6</accession>
<name>A0ABD1GNR6_SALDI</name>
<feature type="region of interest" description="Disordered" evidence="1">
    <location>
        <begin position="81"/>
        <end position="108"/>
    </location>
</feature>
<dbReference type="Proteomes" id="UP001567538">
    <property type="component" value="Unassembled WGS sequence"/>
</dbReference>
<dbReference type="EMBL" id="JBEAFC010000008">
    <property type="protein sequence ID" value="KAL1545775.1"/>
    <property type="molecule type" value="Genomic_DNA"/>
</dbReference>